<feature type="region of interest" description="Disordered" evidence="1">
    <location>
        <begin position="32"/>
        <end position="90"/>
    </location>
</feature>
<keyword evidence="2" id="KW-0732">Signal</keyword>
<feature type="compositionally biased region" description="Polar residues" evidence="1">
    <location>
        <begin position="43"/>
        <end position="58"/>
    </location>
</feature>
<comment type="caution">
    <text evidence="3">The sequence shown here is derived from an EMBL/GenBank/DDBJ whole genome shotgun (WGS) entry which is preliminary data.</text>
</comment>
<name>A0A2A6Z6T1_9FIRM</name>
<evidence type="ECO:0000256" key="2">
    <source>
        <dbReference type="SAM" id="SignalP"/>
    </source>
</evidence>
<reference evidence="3 4" key="1">
    <citation type="journal article" date="2017" name="Front. Microbiol.">
        <title>New Insights into the Diversity of the Genus Faecalibacterium.</title>
        <authorList>
            <person name="Benevides L."/>
            <person name="Burman S."/>
            <person name="Martin R."/>
            <person name="Robert V."/>
            <person name="Thomas M."/>
            <person name="Miquel S."/>
            <person name="Chain F."/>
            <person name="Sokol H."/>
            <person name="Bermudez-Humaran L.G."/>
            <person name="Morrison M."/>
            <person name="Langella P."/>
            <person name="Azevedo V.A."/>
            <person name="Chatel J.M."/>
            <person name="Soares S."/>
        </authorList>
    </citation>
    <scope>NUCLEOTIDE SEQUENCE [LARGE SCALE GENOMIC DNA]</scope>
    <source>
        <strain evidence="4">CNCM I-4540</strain>
    </source>
</reference>
<sequence length="137" mass="14946">MKKRTLTLWLMSSALLLNLSVGTALADEVVETGADNSPKVEATESTPVEQPSDSQEQSLPEDKEAPAATESVTLAESEEETANDIPAVSREEYDANVADLPKISLDDVRNAFTEDGQAHTIYFGRGTCYYCRQFSPE</sequence>
<evidence type="ECO:0000313" key="3">
    <source>
        <dbReference type="EMBL" id="PDX57130.1"/>
    </source>
</evidence>
<dbReference type="InterPro" id="IPR036249">
    <property type="entry name" value="Thioredoxin-like_sf"/>
</dbReference>
<evidence type="ECO:0000313" key="4">
    <source>
        <dbReference type="Proteomes" id="UP000220752"/>
    </source>
</evidence>
<gene>
    <name evidence="3" type="ORF">CGS46_15305</name>
</gene>
<dbReference type="Gene3D" id="3.40.30.10">
    <property type="entry name" value="Glutaredoxin"/>
    <property type="match status" value="1"/>
</dbReference>
<keyword evidence="4" id="KW-1185">Reference proteome</keyword>
<accession>A0A2A6Z6T1</accession>
<feature type="chain" id="PRO_5012563342" evidence="2">
    <location>
        <begin position="27"/>
        <end position="137"/>
    </location>
</feature>
<evidence type="ECO:0000256" key="1">
    <source>
        <dbReference type="SAM" id="MobiDB-lite"/>
    </source>
</evidence>
<protein>
    <submittedName>
        <fullName evidence="3">Thiol reductase thioredoxin</fullName>
    </submittedName>
</protein>
<proteinExistence type="predicted"/>
<organism evidence="3 4">
    <name type="scientific">Faecalibacterium langellae</name>
    <dbReference type="NCBI Taxonomy" id="3435293"/>
    <lineage>
        <taxon>Bacteria</taxon>
        <taxon>Bacillati</taxon>
        <taxon>Bacillota</taxon>
        <taxon>Clostridia</taxon>
        <taxon>Eubacteriales</taxon>
        <taxon>Oscillospiraceae</taxon>
        <taxon>Faecalibacterium</taxon>
    </lineage>
</organism>
<feature type="non-terminal residue" evidence="3">
    <location>
        <position position="137"/>
    </location>
</feature>
<dbReference type="EMBL" id="NMTQ01000045">
    <property type="protein sequence ID" value="PDX57130.1"/>
    <property type="molecule type" value="Genomic_DNA"/>
</dbReference>
<feature type="signal peptide" evidence="2">
    <location>
        <begin position="1"/>
        <end position="26"/>
    </location>
</feature>
<dbReference type="SUPFAM" id="SSF52833">
    <property type="entry name" value="Thioredoxin-like"/>
    <property type="match status" value="1"/>
</dbReference>
<dbReference type="AlphaFoldDB" id="A0A2A6Z6T1"/>
<dbReference type="Proteomes" id="UP000220752">
    <property type="component" value="Unassembled WGS sequence"/>
</dbReference>